<organism evidence="5 6">
    <name type="scientific">Saccharothrix ecbatanensis</name>
    <dbReference type="NCBI Taxonomy" id="1105145"/>
    <lineage>
        <taxon>Bacteria</taxon>
        <taxon>Bacillati</taxon>
        <taxon>Actinomycetota</taxon>
        <taxon>Actinomycetes</taxon>
        <taxon>Pseudonocardiales</taxon>
        <taxon>Pseudonocardiaceae</taxon>
        <taxon>Saccharothrix</taxon>
    </lineage>
</organism>
<evidence type="ECO:0000256" key="1">
    <source>
        <dbReference type="ARBA" id="ARBA00007177"/>
    </source>
</evidence>
<dbReference type="HAMAP" id="MF_01384">
    <property type="entry name" value="UreD"/>
    <property type="match status" value="1"/>
</dbReference>
<dbReference type="PANTHER" id="PTHR33643">
    <property type="entry name" value="UREASE ACCESSORY PROTEIN D"/>
    <property type="match status" value="1"/>
</dbReference>
<feature type="compositionally biased region" description="Low complexity" evidence="4">
    <location>
        <begin position="245"/>
        <end position="265"/>
    </location>
</feature>
<keyword evidence="2 3" id="KW-0143">Chaperone</keyword>
<keyword evidence="3" id="KW-0996">Nickel insertion</keyword>
<dbReference type="InterPro" id="IPR002669">
    <property type="entry name" value="UreD"/>
</dbReference>
<evidence type="ECO:0000313" key="5">
    <source>
        <dbReference type="EMBL" id="MBB5807386.1"/>
    </source>
</evidence>
<dbReference type="Proteomes" id="UP000552097">
    <property type="component" value="Unassembled WGS sequence"/>
</dbReference>
<sequence length="265" mass="27945">MRARAHLTVERDPRGRTVVREMRSMAPLRLVPTRSSRQGPALVHLVSAVTAPLGGDDLELHVRVGPGAALELRGVAATLALPGQHPGRSRALVHVELAEGASLAYLPEPTVVTARACHEAVFRARMAEDARLRMREILVLGRVNERSGSLDTTVDVRRGGAVKTPVIKQTTRLGTPEVDESPAGLAGRRVLGTELLCWGDDLPGAVSGDWWSLVPLANGGSLTTAVADDAVTVEHALDAAFARHPGSGDPSDSISYSIPSDGSHG</sequence>
<accession>A0A7W9M4R1</accession>
<dbReference type="GO" id="GO:0005737">
    <property type="term" value="C:cytoplasm"/>
    <property type="evidence" value="ECO:0007669"/>
    <property type="project" value="UniProtKB-SubCell"/>
</dbReference>
<feature type="region of interest" description="Disordered" evidence="4">
    <location>
        <begin position="242"/>
        <end position="265"/>
    </location>
</feature>
<dbReference type="EMBL" id="JACHMO010000001">
    <property type="protein sequence ID" value="MBB5807386.1"/>
    <property type="molecule type" value="Genomic_DNA"/>
</dbReference>
<name>A0A7W9M4R1_9PSEU</name>
<protein>
    <recommendedName>
        <fullName evidence="3">Urease accessory protein UreD</fullName>
    </recommendedName>
</protein>
<comment type="function">
    <text evidence="3">Required for maturation of urease via the functional incorporation of the urease nickel metallocenter.</text>
</comment>
<keyword evidence="6" id="KW-1185">Reference proteome</keyword>
<keyword evidence="3" id="KW-0963">Cytoplasm</keyword>
<dbReference type="AlphaFoldDB" id="A0A7W9M4R1"/>
<evidence type="ECO:0000256" key="3">
    <source>
        <dbReference type="HAMAP-Rule" id="MF_01384"/>
    </source>
</evidence>
<evidence type="ECO:0000256" key="2">
    <source>
        <dbReference type="ARBA" id="ARBA00023186"/>
    </source>
</evidence>
<comment type="caution">
    <text evidence="5">The sequence shown here is derived from an EMBL/GenBank/DDBJ whole genome shotgun (WGS) entry which is preliminary data.</text>
</comment>
<comment type="subcellular location">
    <subcellularLocation>
        <location evidence="3">Cytoplasm</location>
    </subcellularLocation>
</comment>
<dbReference type="GO" id="GO:0016151">
    <property type="term" value="F:nickel cation binding"/>
    <property type="evidence" value="ECO:0007669"/>
    <property type="project" value="UniProtKB-UniRule"/>
</dbReference>
<evidence type="ECO:0000313" key="6">
    <source>
        <dbReference type="Proteomes" id="UP000552097"/>
    </source>
</evidence>
<dbReference type="PANTHER" id="PTHR33643:SF1">
    <property type="entry name" value="UREASE ACCESSORY PROTEIN D"/>
    <property type="match status" value="1"/>
</dbReference>
<dbReference type="Pfam" id="PF01774">
    <property type="entry name" value="UreD"/>
    <property type="match status" value="1"/>
</dbReference>
<comment type="similarity">
    <text evidence="1 3">Belongs to the UreD family.</text>
</comment>
<reference evidence="5 6" key="1">
    <citation type="submission" date="2020-08" db="EMBL/GenBank/DDBJ databases">
        <title>Sequencing the genomes of 1000 actinobacteria strains.</title>
        <authorList>
            <person name="Klenk H.-P."/>
        </authorList>
    </citation>
    <scope>NUCLEOTIDE SEQUENCE [LARGE SCALE GENOMIC DNA]</scope>
    <source>
        <strain evidence="5 6">DSM 45486</strain>
    </source>
</reference>
<gene>
    <name evidence="3" type="primary">ureD</name>
    <name evidence="5" type="ORF">F4560_007154</name>
</gene>
<dbReference type="RefSeq" id="WP_184927451.1">
    <property type="nucleotide sequence ID" value="NZ_JACHMO010000001.1"/>
</dbReference>
<proteinExistence type="inferred from homology"/>
<evidence type="ECO:0000256" key="4">
    <source>
        <dbReference type="SAM" id="MobiDB-lite"/>
    </source>
</evidence>
<comment type="subunit">
    <text evidence="3">UreD, UreF and UreG form a complex that acts as a GTP-hydrolysis-dependent molecular chaperone, activating the urease apoprotein by helping to assemble the nickel containing metallocenter of UreC. The UreE protein probably delivers the nickel.</text>
</comment>